<protein>
    <submittedName>
        <fullName evidence="2">Uncharacterized protein</fullName>
    </submittedName>
</protein>
<accession>A0A6A6XVD2</accession>
<evidence type="ECO:0000313" key="3">
    <source>
        <dbReference type="Proteomes" id="UP000799757"/>
    </source>
</evidence>
<feature type="compositionally biased region" description="Polar residues" evidence="1">
    <location>
        <begin position="1"/>
        <end position="20"/>
    </location>
</feature>
<dbReference type="Pfam" id="PF12311">
    <property type="entry name" value="DUF3632"/>
    <property type="match status" value="1"/>
</dbReference>
<gene>
    <name evidence="2" type="ORF">K505DRAFT_321119</name>
</gene>
<dbReference type="EMBL" id="MU001763">
    <property type="protein sequence ID" value="KAF2799517.1"/>
    <property type="molecule type" value="Genomic_DNA"/>
</dbReference>
<proteinExistence type="predicted"/>
<sequence length="357" mass="40171">MADEQASLSFSGDNTPSSPTMIPEHPVRLGVPIDYTRIKNILALPTVEEQIDAFGVFRNWFRQENDSPSYALLQKYMSGTISLSETVDKIAAPIEELWRSGDNCGAEPTDEPEEGYPWTSAVGSLMDLWYGVMHMAKRTPWTDNAAHQKLVDLILAFRARPPPTRSAEQAALIEKVNPGYWDDDEGKLWSELPWYGLCAAEVKNDCPNCGSGCQYAEGIAHTNLNSYQARLSLVDEPTARWNQELLALSMALGREEDPEVLDALVPAAAVWILILRERLYEKKLVEIKPAGTWRPKWPGELWTEPERGMIHIFSKAKWSFWKCRFMHLAGDERLEEETTQIAGCAAEVMDAIERGEG</sequence>
<dbReference type="PANTHER" id="PTHR38797">
    <property type="entry name" value="NUCLEAR PORE COMPLEX PROTEIN NUP85-RELATED"/>
    <property type="match status" value="1"/>
</dbReference>
<keyword evidence="3" id="KW-1185">Reference proteome</keyword>
<dbReference type="OrthoDB" id="3350591at2759"/>
<feature type="region of interest" description="Disordered" evidence="1">
    <location>
        <begin position="1"/>
        <end position="25"/>
    </location>
</feature>
<evidence type="ECO:0000256" key="1">
    <source>
        <dbReference type="SAM" id="MobiDB-lite"/>
    </source>
</evidence>
<dbReference type="Proteomes" id="UP000799757">
    <property type="component" value="Unassembled WGS sequence"/>
</dbReference>
<dbReference type="PANTHER" id="PTHR38797:SF4">
    <property type="entry name" value="NUCLEAR PORE COMPLEX PROTEIN NUP85"/>
    <property type="match status" value="1"/>
</dbReference>
<dbReference type="InterPro" id="IPR053204">
    <property type="entry name" value="Oxopyrrolidines_Biosynth-assoc"/>
</dbReference>
<dbReference type="InterPro" id="IPR022085">
    <property type="entry name" value="OpdG"/>
</dbReference>
<organism evidence="2 3">
    <name type="scientific">Melanomma pulvis-pyrius CBS 109.77</name>
    <dbReference type="NCBI Taxonomy" id="1314802"/>
    <lineage>
        <taxon>Eukaryota</taxon>
        <taxon>Fungi</taxon>
        <taxon>Dikarya</taxon>
        <taxon>Ascomycota</taxon>
        <taxon>Pezizomycotina</taxon>
        <taxon>Dothideomycetes</taxon>
        <taxon>Pleosporomycetidae</taxon>
        <taxon>Pleosporales</taxon>
        <taxon>Melanommataceae</taxon>
        <taxon>Melanomma</taxon>
    </lineage>
</organism>
<name>A0A6A6XVD2_9PLEO</name>
<reference evidence="2" key="1">
    <citation type="journal article" date="2020" name="Stud. Mycol.">
        <title>101 Dothideomycetes genomes: a test case for predicting lifestyles and emergence of pathogens.</title>
        <authorList>
            <person name="Haridas S."/>
            <person name="Albert R."/>
            <person name="Binder M."/>
            <person name="Bloem J."/>
            <person name="Labutti K."/>
            <person name="Salamov A."/>
            <person name="Andreopoulos B."/>
            <person name="Baker S."/>
            <person name="Barry K."/>
            <person name="Bills G."/>
            <person name="Bluhm B."/>
            <person name="Cannon C."/>
            <person name="Castanera R."/>
            <person name="Culley D."/>
            <person name="Daum C."/>
            <person name="Ezra D."/>
            <person name="Gonzalez J."/>
            <person name="Henrissat B."/>
            <person name="Kuo A."/>
            <person name="Liang C."/>
            <person name="Lipzen A."/>
            <person name="Lutzoni F."/>
            <person name="Magnuson J."/>
            <person name="Mondo S."/>
            <person name="Nolan M."/>
            <person name="Ohm R."/>
            <person name="Pangilinan J."/>
            <person name="Park H.-J."/>
            <person name="Ramirez L."/>
            <person name="Alfaro M."/>
            <person name="Sun H."/>
            <person name="Tritt A."/>
            <person name="Yoshinaga Y."/>
            <person name="Zwiers L.-H."/>
            <person name="Turgeon B."/>
            <person name="Goodwin S."/>
            <person name="Spatafora J."/>
            <person name="Crous P."/>
            <person name="Grigoriev I."/>
        </authorList>
    </citation>
    <scope>NUCLEOTIDE SEQUENCE</scope>
    <source>
        <strain evidence="2">CBS 109.77</strain>
    </source>
</reference>
<evidence type="ECO:0000313" key="2">
    <source>
        <dbReference type="EMBL" id="KAF2799517.1"/>
    </source>
</evidence>
<dbReference type="AlphaFoldDB" id="A0A6A6XVD2"/>